<sequence>MSSTDMEDVQDPFALFQQLERNLTAASTKMEKLAQEQKNQCVTIKDAAEKASQTAIDASEAFAVSKPRLMIWTALCAALLVSGGWIAGYWLGHRDGWATGHDVGREAALDANAAASWANTRSGIAGKRLDDAGSLQSLASCTVEGFTAETDDKGSHWCLIRGTDGKTRGWRTH</sequence>
<keyword evidence="1" id="KW-0812">Transmembrane</keyword>
<accession>A0A149S626</accession>
<dbReference type="PATRIC" id="fig|178901.13.peg.661"/>
<comment type="caution">
    <text evidence="2">The sequence shown here is derived from an EMBL/GenBank/DDBJ whole genome shotgun (WGS) entry which is preliminary data.</text>
</comment>
<dbReference type="Proteomes" id="UP000075526">
    <property type="component" value="Unassembled WGS sequence"/>
</dbReference>
<keyword evidence="1" id="KW-1133">Transmembrane helix</keyword>
<dbReference type="EMBL" id="LHZF01000071">
    <property type="protein sequence ID" value="KXV22155.1"/>
    <property type="molecule type" value="Genomic_DNA"/>
</dbReference>
<keyword evidence="1" id="KW-0472">Membrane</keyword>
<evidence type="ECO:0000256" key="1">
    <source>
        <dbReference type="SAM" id="Phobius"/>
    </source>
</evidence>
<proteinExistence type="predicted"/>
<reference evidence="2 3" key="1">
    <citation type="submission" date="2015-06" db="EMBL/GenBank/DDBJ databases">
        <title>Improved classification and identification of acetic acid bacteria using matrix-assisted laser desorption/ionization time-of-flight mass spectrometry; Gluconobacter nephelii and Gluconobacter uchimurae are later heterotypic synonyms of Gluconobacter japonicus and Gluconobacter oxydans, respectively.</title>
        <authorList>
            <person name="Li L."/>
            <person name="Cleenwerck I."/>
            <person name="De Vuyst L."/>
            <person name="Vandamme P."/>
        </authorList>
    </citation>
    <scope>NUCLEOTIDE SEQUENCE [LARGE SCALE GENOMIC DNA]</scope>
    <source>
        <strain evidence="2 3">LMG 1552</strain>
    </source>
</reference>
<evidence type="ECO:0000313" key="3">
    <source>
        <dbReference type="Proteomes" id="UP000075526"/>
    </source>
</evidence>
<dbReference type="AlphaFoldDB" id="A0A149S626"/>
<name>A0A149S626_9PROT</name>
<organism evidence="2 3">
    <name type="scientific">Acetobacter malorum</name>
    <dbReference type="NCBI Taxonomy" id="178901"/>
    <lineage>
        <taxon>Bacteria</taxon>
        <taxon>Pseudomonadati</taxon>
        <taxon>Pseudomonadota</taxon>
        <taxon>Alphaproteobacteria</taxon>
        <taxon>Acetobacterales</taxon>
        <taxon>Acetobacteraceae</taxon>
        <taxon>Acetobacter</taxon>
    </lineage>
</organism>
<evidence type="ECO:0000313" key="2">
    <source>
        <dbReference type="EMBL" id="KXV22155.1"/>
    </source>
</evidence>
<gene>
    <name evidence="2" type="ORF">AD933_00630</name>
</gene>
<feature type="transmembrane region" description="Helical" evidence="1">
    <location>
        <begin position="69"/>
        <end position="91"/>
    </location>
</feature>
<protein>
    <submittedName>
        <fullName evidence="2">Replication protein</fullName>
    </submittedName>
</protein>